<dbReference type="InterPro" id="IPR015892">
    <property type="entry name" value="Carbonic_anhydrase_CS"/>
</dbReference>
<dbReference type="AlphaFoldDB" id="A0AB38YVQ4"/>
<evidence type="ECO:0000256" key="3">
    <source>
        <dbReference type="ARBA" id="ARBA00022833"/>
    </source>
</evidence>
<dbReference type="Gene3D" id="3.40.1050.10">
    <property type="entry name" value="Carbonic anhydrase"/>
    <property type="match status" value="1"/>
</dbReference>
<gene>
    <name evidence="7" type="ORF">RHP80_15170</name>
</gene>
<dbReference type="InterPro" id="IPR036874">
    <property type="entry name" value="Carbonic_anhydrase_sf"/>
</dbReference>
<evidence type="ECO:0000256" key="6">
    <source>
        <dbReference type="PIRSR" id="PIRSR601765-1"/>
    </source>
</evidence>
<dbReference type="EC" id="4.2.1.1" evidence="2"/>
<dbReference type="Proteomes" id="UP001256400">
    <property type="component" value="Chromosome"/>
</dbReference>
<dbReference type="RefSeq" id="WP_004936033.1">
    <property type="nucleotide sequence ID" value="NZ_BBNM01000003.1"/>
</dbReference>
<comment type="catalytic activity">
    <reaction evidence="5">
        <text>hydrogencarbonate + H(+) = CO2 + H2O</text>
        <dbReference type="Rhea" id="RHEA:10748"/>
        <dbReference type="ChEBI" id="CHEBI:15377"/>
        <dbReference type="ChEBI" id="CHEBI:15378"/>
        <dbReference type="ChEBI" id="CHEBI:16526"/>
        <dbReference type="ChEBI" id="CHEBI:17544"/>
        <dbReference type="EC" id="4.2.1.1"/>
    </reaction>
</comment>
<comment type="cofactor">
    <cofactor evidence="6">
        <name>Zn(2+)</name>
        <dbReference type="ChEBI" id="CHEBI:29105"/>
    </cofactor>
    <text evidence="6">Binds 1 zinc ion per subunit.</text>
</comment>
<reference evidence="7" key="1">
    <citation type="submission" date="2023-09" db="EMBL/GenBank/DDBJ databases">
        <title>Acinetobacter soli.</title>
        <authorList>
            <person name="Kim B."/>
            <person name="Kim D."/>
            <person name="Park D."/>
        </authorList>
    </citation>
    <scope>NUCLEOTIDE SEQUENCE</scope>
    <source>
        <strain evidence="7">2023.05</strain>
    </source>
</reference>
<dbReference type="PANTHER" id="PTHR11002:SF79">
    <property type="entry name" value="CARBONIC ANHYDRASE 2"/>
    <property type="match status" value="1"/>
</dbReference>
<dbReference type="GO" id="GO:0004089">
    <property type="term" value="F:carbonate dehydratase activity"/>
    <property type="evidence" value="ECO:0007669"/>
    <property type="project" value="UniProtKB-EC"/>
</dbReference>
<evidence type="ECO:0000256" key="4">
    <source>
        <dbReference type="ARBA" id="ARBA00023239"/>
    </source>
</evidence>
<protein>
    <recommendedName>
        <fullName evidence="2">carbonic anhydrase</fullName>
        <ecNumber evidence="2">4.2.1.1</ecNumber>
    </recommendedName>
</protein>
<dbReference type="PANTHER" id="PTHR11002">
    <property type="entry name" value="CARBONIC ANHYDRASE"/>
    <property type="match status" value="1"/>
</dbReference>
<sequence>MLTAQEALDRLKAGNQRFMKGETTNHTLVSHQERAEMAEGQNPFAIILGCSDSRVPAEMVFDQGLGDLFVIRVAGNVVAPSQVGSVEFAAERYDCAVVVVLGHSHCGAIQATVDTLLNPENPPSDNLMSIVNRVRPSVEILLQTDLKHDHNKLCMHAIRSNVFASVNQLRHGSAVLENLIAKGKMIVVGAEYSLETGEVNFFDF</sequence>
<organism evidence="7 8">
    <name type="scientific">Acinetobacter soli</name>
    <dbReference type="NCBI Taxonomy" id="487316"/>
    <lineage>
        <taxon>Bacteria</taxon>
        <taxon>Pseudomonadati</taxon>
        <taxon>Pseudomonadota</taxon>
        <taxon>Gammaproteobacteria</taxon>
        <taxon>Moraxellales</taxon>
        <taxon>Moraxellaceae</taxon>
        <taxon>Acinetobacter</taxon>
    </lineage>
</organism>
<dbReference type="PROSITE" id="PS00704">
    <property type="entry name" value="PROK_CO2_ANHYDRASE_1"/>
    <property type="match status" value="1"/>
</dbReference>
<dbReference type="SUPFAM" id="SSF53056">
    <property type="entry name" value="beta-carbonic anhydrase, cab"/>
    <property type="match status" value="1"/>
</dbReference>
<evidence type="ECO:0000256" key="5">
    <source>
        <dbReference type="ARBA" id="ARBA00048348"/>
    </source>
</evidence>
<dbReference type="GO" id="GO:0008270">
    <property type="term" value="F:zinc ion binding"/>
    <property type="evidence" value="ECO:0007669"/>
    <property type="project" value="InterPro"/>
</dbReference>
<proteinExistence type="inferred from homology"/>
<dbReference type="CDD" id="cd03378">
    <property type="entry name" value="beta_CA_cladeC"/>
    <property type="match status" value="1"/>
</dbReference>
<feature type="binding site" evidence="6">
    <location>
        <position position="106"/>
    </location>
    <ligand>
        <name>Zn(2+)</name>
        <dbReference type="ChEBI" id="CHEBI:29105"/>
    </ligand>
</feature>
<keyword evidence="3 6" id="KW-0862">Zinc</keyword>
<dbReference type="EMBL" id="CP134206">
    <property type="protein sequence ID" value="WND05498.1"/>
    <property type="molecule type" value="Genomic_DNA"/>
</dbReference>
<dbReference type="Pfam" id="PF00484">
    <property type="entry name" value="Pro_CA"/>
    <property type="match status" value="1"/>
</dbReference>
<keyword evidence="6" id="KW-0479">Metal-binding</keyword>
<feature type="binding site" evidence="6">
    <location>
        <position position="50"/>
    </location>
    <ligand>
        <name>Zn(2+)</name>
        <dbReference type="ChEBI" id="CHEBI:29105"/>
    </ligand>
</feature>
<comment type="similarity">
    <text evidence="1">Belongs to the beta-class carbonic anhydrase family.</text>
</comment>
<dbReference type="InterPro" id="IPR001765">
    <property type="entry name" value="Carbonic_anhydrase"/>
</dbReference>
<evidence type="ECO:0000256" key="1">
    <source>
        <dbReference type="ARBA" id="ARBA00006217"/>
    </source>
</evidence>
<accession>A0AB38YVQ4</accession>
<dbReference type="SMART" id="SM00947">
    <property type="entry name" value="Pro_CA"/>
    <property type="match status" value="1"/>
</dbReference>
<feature type="binding site" evidence="6">
    <location>
        <position position="52"/>
    </location>
    <ligand>
        <name>Zn(2+)</name>
        <dbReference type="ChEBI" id="CHEBI:29105"/>
    </ligand>
</feature>
<evidence type="ECO:0000256" key="2">
    <source>
        <dbReference type="ARBA" id="ARBA00012925"/>
    </source>
</evidence>
<dbReference type="GO" id="GO:0015976">
    <property type="term" value="P:carbon utilization"/>
    <property type="evidence" value="ECO:0007669"/>
    <property type="project" value="InterPro"/>
</dbReference>
<feature type="binding site" evidence="6">
    <location>
        <position position="103"/>
    </location>
    <ligand>
        <name>Zn(2+)</name>
        <dbReference type="ChEBI" id="CHEBI:29105"/>
    </ligand>
</feature>
<evidence type="ECO:0000313" key="7">
    <source>
        <dbReference type="EMBL" id="WND05498.1"/>
    </source>
</evidence>
<name>A0AB38YVQ4_9GAMM</name>
<evidence type="ECO:0000313" key="8">
    <source>
        <dbReference type="Proteomes" id="UP001256400"/>
    </source>
</evidence>
<keyword evidence="4" id="KW-0456">Lyase</keyword>